<keyword evidence="1" id="KW-1133">Transmembrane helix</keyword>
<organism evidence="2">
    <name type="scientific">Lotharella globosa</name>
    <dbReference type="NCBI Taxonomy" id="91324"/>
    <lineage>
        <taxon>Eukaryota</taxon>
        <taxon>Sar</taxon>
        <taxon>Rhizaria</taxon>
        <taxon>Cercozoa</taxon>
        <taxon>Chlorarachniophyceae</taxon>
        <taxon>Lotharella</taxon>
    </lineage>
</organism>
<dbReference type="AlphaFoldDB" id="A0A7S3ZIK4"/>
<name>A0A7S3ZIK4_9EUKA</name>
<gene>
    <name evidence="2" type="ORF">LGLO00237_LOCUS36061</name>
</gene>
<keyword evidence="1" id="KW-0812">Transmembrane</keyword>
<sequence>MKMNRAGQSTSGDPMVRTFEMFIVWLQFSIASVLPLKTGGSDGGSSGSGPLGVPLSTWALLFFILFLVGILCAIGVNLIANLLHLSTHMLHLQIFFLRKYLRAVIRCLEDSICNVLWAIFIFPAQMFCKCARYVTYPVKEMCVGCWRKLDNYYKPYKITS</sequence>
<feature type="transmembrane region" description="Helical" evidence="1">
    <location>
        <begin position="21"/>
        <end position="38"/>
    </location>
</feature>
<accession>A0A7S3ZIK4</accession>
<reference evidence="2" key="1">
    <citation type="submission" date="2021-01" db="EMBL/GenBank/DDBJ databases">
        <authorList>
            <person name="Corre E."/>
            <person name="Pelletier E."/>
            <person name="Niang G."/>
            <person name="Scheremetjew M."/>
            <person name="Finn R."/>
            <person name="Kale V."/>
            <person name="Holt S."/>
            <person name="Cochrane G."/>
            <person name="Meng A."/>
            <person name="Brown T."/>
            <person name="Cohen L."/>
        </authorList>
    </citation>
    <scope>NUCLEOTIDE SEQUENCE</scope>
    <source>
        <strain evidence="2">CCCM811</strain>
    </source>
</reference>
<evidence type="ECO:0000256" key="1">
    <source>
        <dbReference type="SAM" id="Phobius"/>
    </source>
</evidence>
<proteinExistence type="predicted"/>
<keyword evidence="1" id="KW-0472">Membrane</keyword>
<protein>
    <submittedName>
        <fullName evidence="2">Uncharacterized protein</fullName>
    </submittedName>
</protein>
<dbReference type="EMBL" id="HBIV01052580">
    <property type="protein sequence ID" value="CAE0684273.1"/>
    <property type="molecule type" value="Transcribed_RNA"/>
</dbReference>
<feature type="transmembrane region" description="Helical" evidence="1">
    <location>
        <begin position="58"/>
        <end position="83"/>
    </location>
</feature>
<evidence type="ECO:0000313" key="2">
    <source>
        <dbReference type="EMBL" id="CAE0684273.1"/>
    </source>
</evidence>